<dbReference type="InterPro" id="IPR039437">
    <property type="entry name" value="FrzH/put_lumazine-bd"/>
</dbReference>
<dbReference type="AlphaFoldDB" id="A0A086BKJ5"/>
<comment type="caution">
    <text evidence="1">The sequence shown here is derived from an EMBL/GenBank/DDBJ whole genome shotgun (WGS) entry which is preliminary data.</text>
</comment>
<evidence type="ECO:0000313" key="1">
    <source>
        <dbReference type="EMBL" id="KFF29459.1"/>
    </source>
</evidence>
<evidence type="ECO:0008006" key="3">
    <source>
        <dbReference type="Google" id="ProtNLM"/>
    </source>
</evidence>
<dbReference type="KEGG" id="cpip:CJF12_00505"/>
<dbReference type="InterPro" id="IPR032710">
    <property type="entry name" value="NTF2-like_dom_sf"/>
</dbReference>
<dbReference type="Gene3D" id="3.10.450.50">
    <property type="match status" value="1"/>
</dbReference>
<accession>A0A086BKJ5</accession>
<dbReference type="SUPFAM" id="SSF54427">
    <property type="entry name" value="NTF2-like"/>
    <property type="match status" value="1"/>
</dbReference>
<protein>
    <recommendedName>
        <fullName evidence="3">DUF4440 domain-containing protein</fullName>
    </recommendedName>
</protein>
<dbReference type="OrthoDB" id="117186at2"/>
<reference evidence="1 2" key="1">
    <citation type="submission" date="2014-07" db="EMBL/GenBank/DDBJ databases">
        <title>Genome of Chryseobacterium piperi CTM.</title>
        <authorList>
            <person name="Pipes S.E."/>
            <person name="Stropko S.J."/>
            <person name="Newman J.D."/>
        </authorList>
    </citation>
    <scope>NUCLEOTIDE SEQUENCE [LARGE SCALE GENOMIC DNA]</scope>
    <source>
        <strain evidence="1 2">CTM</strain>
    </source>
</reference>
<dbReference type="eggNOG" id="ENOG5032SDI">
    <property type="taxonomic scope" value="Bacteria"/>
</dbReference>
<proteinExistence type="predicted"/>
<gene>
    <name evidence="1" type="ORF">IQ37_05415</name>
</gene>
<keyword evidence="2" id="KW-1185">Reference proteome</keyword>
<dbReference type="Proteomes" id="UP000028709">
    <property type="component" value="Unassembled WGS sequence"/>
</dbReference>
<dbReference type="Pfam" id="PF12893">
    <property type="entry name" value="Lumazine_bd_2"/>
    <property type="match status" value="1"/>
</dbReference>
<name>A0A086BKJ5_9FLAO</name>
<sequence>MKYKIVGITLLLGVLCFGQNSENSEIEKPIRNLFLAMKNADTELLKSTFTKSAMLQTVMKYGLVKTDSIPDFIATVSKAAKGDLDERIEIESIHIDGDMASVFTPYQFYYKGQFSHCGANSFQLVKQNKQWKIQYVIDTRRKEDCENIK</sequence>
<organism evidence="1 2">
    <name type="scientific">Chryseobacterium piperi</name>
    <dbReference type="NCBI Taxonomy" id="558152"/>
    <lineage>
        <taxon>Bacteria</taxon>
        <taxon>Pseudomonadati</taxon>
        <taxon>Bacteroidota</taxon>
        <taxon>Flavobacteriia</taxon>
        <taxon>Flavobacteriales</taxon>
        <taxon>Weeksellaceae</taxon>
        <taxon>Chryseobacterium group</taxon>
        <taxon>Chryseobacterium</taxon>
    </lineage>
</organism>
<dbReference type="EMBL" id="JPRJ01000006">
    <property type="protein sequence ID" value="KFF29459.1"/>
    <property type="molecule type" value="Genomic_DNA"/>
</dbReference>
<evidence type="ECO:0000313" key="2">
    <source>
        <dbReference type="Proteomes" id="UP000028709"/>
    </source>
</evidence>
<dbReference type="RefSeq" id="WP_034682447.1">
    <property type="nucleotide sequence ID" value="NZ_CP023049.2"/>
</dbReference>
<dbReference type="STRING" id="558152.IQ37_05415"/>